<sequence>MDIASLEKFLQERIKVGGKAGALGDSVVVTREKSKITVTSDSNFSKRYLKYLTKKYLKKHNVRDWLRVISSNKDRNRHAINFKLYNRCEVSRRSSLTMQHLTKLLSTAHPTLNFAHPALESLTWNTIIRAQVLATSPAHKPISVYFRMRFHGIEPYFRTFPFLLQSFNSPPHLQSGQQIHAQIHLFGLACDTFVQTSLINMYSSCGDLGSARQVFDEIGHPDLPSWNSIITSFIREGQVSIARELFDLMPERNVISWSSMINGYVRSGEYREALLLFRQMQMVSVSGVRPNEFTMSSVLSACGRLGRVL</sequence>
<dbReference type="Gene3D" id="3.30.1360.210">
    <property type="match status" value="1"/>
</dbReference>
<dbReference type="GO" id="GO:0005840">
    <property type="term" value="C:ribosome"/>
    <property type="evidence" value="ECO:0007669"/>
    <property type="project" value="UniProtKB-KW"/>
</dbReference>
<evidence type="ECO:0000256" key="3">
    <source>
        <dbReference type="ARBA" id="ARBA00022980"/>
    </source>
</evidence>
<reference evidence="6" key="1">
    <citation type="submission" date="2022-02" db="EMBL/GenBank/DDBJ databases">
        <authorList>
            <person name="Henning P.M."/>
            <person name="McCubbin A.G."/>
            <person name="Shore J.S."/>
        </authorList>
    </citation>
    <scope>NUCLEOTIDE SEQUENCE</scope>
    <source>
        <strain evidence="6">F60SS</strain>
        <tissue evidence="6">Leaves</tissue>
    </source>
</reference>
<dbReference type="InterPro" id="IPR011990">
    <property type="entry name" value="TPR-like_helical_dom_sf"/>
</dbReference>
<evidence type="ECO:0000313" key="6">
    <source>
        <dbReference type="EMBL" id="KAJ4824144.1"/>
    </source>
</evidence>
<dbReference type="InterPro" id="IPR046960">
    <property type="entry name" value="PPR_At4g14850-like_plant"/>
</dbReference>
<dbReference type="Gene3D" id="1.25.40.10">
    <property type="entry name" value="Tetratricopeptide repeat domain"/>
    <property type="match status" value="2"/>
</dbReference>
<protein>
    <submittedName>
        <fullName evidence="6">Uncharacterized protein</fullName>
    </submittedName>
</protein>
<dbReference type="InterPro" id="IPR002885">
    <property type="entry name" value="PPR_rpt"/>
</dbReference>
<evidence type="ECO:0000256" key="2">
    <source>
        <dbReference type="ARBA" id="ARBA00022737"/>
    </source>
</evidence>
<dbReference type="GO" id="GO:0003735">
    <property type="term" value="F:structural constituent of ribosome"/>
    <property type="evidence" value="ECO:0007669"/>
    <property type="project" value="InterPro"/>
</dbReference>
<comment type="similarity">
    <text evidence="1">Belongs to the eukaryotic ribosomal protein eL22 family.</text>
</comment>
<dbReference type="EMBL" id="JAKUCV010007255">
    <property type="protein sequence ID" value="KAJ4824144.1"/>
    <property type="molecule type" value="Genomic_DNA"/>
</dbReference>
<dbReference type="Pfam" id="PF01535">
    <property type="entry name" value="PPR"/>
    <property type="match status" value="1"/>
</dbReference>
<organism evidence="6 7">
    <name type="scientific">Turnera subulata</name>
    <dbReference type="NCBI Taxonomy" id="218843"/>
    <lineage>
        <taxon>Eukaryota</taxon>
        <taxon>Viridiplantae</taxon>
        <taxon>Streptophyta</taxon>
        <taxon>Embryophyta</taxon>
        <taxon>Tracheophyta</taxon>
        <taxon>Spermatophyta</taxon>
        <taxon>Magnoliopsida</taxon>
        <taxon>eudicotyledons</taxon>
        <taxon>Gunneridae</taxon>
        <taxon>Pentapetalae</taxon>
        <taxon>rosids</taxon>
        <taxon>fabids</taxon>
        <taxon>Malpighiales</taxon>
        <taxon>Passifloraceae</taxon>
        <taxon>Turnera</taxon>
    </lineage>
</organism>
<dbReference type="GO" id="GO:0006412">
    <property type="term" value="P:translation"/>
    <property type="evidence" value="ECO:0007669"/>
    <property type="project" value="InterPro"/>
</dbReference>
<dbReference type="InterPro" id="IPR038526">
    <property type="entry name" value="Ribosomal_eL22_sf"/>
</dbReference>
<dbReference type="OrthoDB" id="185373at2759"/>
<feature type="non-terminal residue" evidence="6">
    <location>
        <position position="309"/>
    </location>
</feature>
<dbReference type="FunFam" id="1.25.40.10:FF:000442">
    <property type="entry name" value="Pentatricopeptide repeat-containing protein At3g49710"/>
    <property type="match status" value="1"/>
</dbReference>
<dbReference type="PROSITE" id="PS51375">
    <property type="entry name" value="PPR"/>
    <property type="match status" value="2"/>
</dbReference>
<gene>
    <name evidence="6" type="ORF">Tsubulata_043920</name>
</gene>
<dbReference type="GO" id="GO:0009451">
    <property type="term" value="P:RNA modification"/>
    <property type="evidence" value="ECO:0007669"/>
    <property type="project" value="InterPro"/>
</dbReference>
<feature type="repeat" description="PPR" evidence="5">
    <location>
        <begin position="253"/>
        <end position="287"/>
    </location>
</feature>
<dbReference type="InterPro" id="IPR002671">
    <property type="entry name" value="Ribosomal_eL22"/>
</dbReference>
<dbReference type="PANTHER" id="PTHR47926">
    <property type="entry name" value="PENTATRICOPEPTIDE REPEAT-CONTAINING PROTEIN"/>
    <property type="match status" value="1"/>
</dbReference>
<keyword evidence="2" id="KW-0677">Repeat</keyword>
<evidence type="ECO:0000256" key="1">
    <source>
        <dbReference type="ARBA" id="ARBA00007817"/>
    </source>
</evidence>
<evidence type="ECO:0000256" key="5">
    <source>
        <dbReference type="PROSITE-ProRule" id="PRU00708"/>
    </source>
</evidence>
<feature type="repeat" description="PPR" evidence="5">
    <location>
        <begin position="222"/>
        <end position="252"/>
    </location>
</feature>
<evidence type="ECO:0000256" key="4">
    <source>
        <dbReference type="ARBA" id="ARBA00023274"/>
    </source>
</evidence>
<proteinExistence type="inferred from homology"/>
<evidence type="ECO:0000313" key="7">
    <source>
        <dbReference type="Proteomes" id="UP001141552"/>
    </source>
</evidence>
<dbReference type="GO" id="GO:1990904">
    <property type="term" value="C:ribonucleoprotein complex"/>
    <property type="evidence" value="ECO:0007669"/>
    <property type="project" value="UniProtKB-KW"/>
</dbReference>
<dbReference type="Pfam" id="PF01776">
    <property type="entry name" value="Ribosomal_L22e"/>
    <property type="match status" value="1"/>
</dbReference>
<reference evidence="6" key="2">
    <citation type="journal article" date="2023" name="Plants (Basel)">
        <title>Annotation of the Turnera subulata (Passifloraceae) Draft Genome Reveals the S-Locus Evolved after the Divergence of Turneroideae from Passifloroideae in a Stepwise Manner.</title>
        <authorList>
            <person name="Henning P.M."/>
            <person name="Roalson E.H."/>
            <person name="Mir W."/>
            <person name="McCubbin A.G."/>
            <person name="Shore J.S."/>
        </authorList>
    </citation>
    <scope>NUCLEOTIDE SEQUENCE</scope>
    <source>
        <strain evidence="6">F60SS</strain>
    </source>
</reference>
<dbReference type="GO" id="GO:0003723">
    <property type="term" value="F:RNA binding"/>
    <property type="evidence" value="ECO:0007669"/>
    <property type="project" value="InterPro"/>
</dbReference>
<comment type="caution">
    <text evidence="6">The sequence shown here is derived from an EMBL/GenBank/DDBJ whole genome shotgun (WGS) entry which is preliminary data.</text>
</comment>
<dbReference type="Proteomes" id="UP001141552">
    <property type="component" value="Unassembled WGS sequence"/>
</dbReference>
<keyword evidence="7" id="KW-1185">Reference proteome</keyword>
<dbReference type="FunFam" id="3.30.1360.210:FF:000002">
    <property type="entry name" value="60S ribosomal protein L22-2"/>
    <property type="match status" value="1"/>
</dbReference>
<dbReference type="NCBIfam" id="TIGR00756">
    <property type="entry name" value="PPR"/>
    <property type="match status" value="2"/>
</dbReference>
<dbReference type="AlphaFoldDB" id="A0A9Q0J0V0"/>
<dbReference type="Pfam" id="PF13041">
    <property type="entry name" value="PPR_2"/>
    <property type="match status" value="1"/>
</dbReference>
<accession>A0A9Q0J0V0</accession>
<name>A0A9Q0J0V0_9ROSI</name>
<keyword evidence="3" id="KW-0689">Ribosomal protein</keyword>
<keyword evidence="4" id="KW-0687">Ribonucleoprotein</keyword>